<feature type="domain" description="EF-hand" evidence="8">
    <location>
        <begin position="1246"/>
        <end position="1281"/>
    </location>
</feature>
<gene>
    <name evidence="9" type="ORF">SELO1098_LOCUS25233</name>
</gene>
<dbReference type="SMART" id="SM00054">
    <property type="entry name" value="EFh"/>
    <property type="match status" value="3"/>
</dbReference>
<organism evidence="9">
    <name type="scientific">Spumella elongata</name>
    <dbReference type="NCBI Taxonomy" id="89044"/>
    <lineage>
        <taxon>Eukaryota</taxon>
        <taxon>Sar</taxon>
        <taxon>Stramenopiles</taxon>
        <taxon>Ochrophyta</taxon>
        <taxon>Chrysophyceae</taxon>
        <taxon>Chromulinales</taxon>
        <taxon>Chromulinaceae</taxon>
        <taxon>Spumella</taxon>
    </lineage>
</organism>
<dbReference type="Gene3D" id="1.10.238.10">
    <property type="entry name" value="EF-hand"/>
    <property type="match status" value="1"/>
</dbReference>
<dbReference type="GO" id="GO:0005509">
    <property type="term" value="F:calcium ion binding"/>
    <property type="evidence" value="ECO:0007669"/>
    <property type="project" value="InterPro"/>
</dbReference>
<keyword evidence="4" id="KW-0106">Calcium</keyword>
<feature type="compositionally biased region" description="Polar residues" evidence="7">
    <location>
        <begin position="1103"/>
        <end position="1112"/>
    </location>
</feature>
<dbReference type="PRINTS" id="PR00114">
    <property type="entry name" value="STPHPHTASE"/>
</dbReference>
<evidence type="ECO:0000256" key="4">
    <source>
        <dbReference type="ARBA" id="ARBA00022837"/>
    </source>
</evidence>
<keyword evidence="3" id="KW-0479">Metal-binding</keyword>
<feature type="region of interest" description="Disordered" evidence="7">
    <location>
        <begin position="251"/>
        <end position="303"/>
    </location>
</feature>
<dbReference type="EC" id="3.1.3.16" evidence="6"/>
<evidence type="ECO:0000256" key="6">
    <source>
        <dbReference type="RuleBase" id="RU004273"/>
    </source>
</evidence>
<dbReference type="InterPro" id="IPR011992">
    <property type="entry name" value="EF-hand-dom_pair"/>
</dbReference>
<evidence type="ECO:0000256" key="3">
    <source>
        <dbReference type="ARBA" id="ARBA00022723"/>
    </source>
</evidence>
<evidence type="ECO:0000313" key="9">
    <source>
        <dbReference type="EMBL" id="CAE0296381.1"/>
    </source>
</evidence>
<dbReference type="Gene3D" id="3.60.21.10">
    <property type="match status" value="1"/>
</dbReference>
<evidence type="ECO:0000256" key="5">
    <source>
        <dbReference type="ARBA" id="ARBA00023211"/>
    </source>
</evidence>
<feature type="compositionally biased region" description="Polar residues" evidence="7">
    <location>
        <begin position="841"/>
        <end position="850"/>
    </location>
</feature>
<keyword evidence="5" id="KW-0464">Manganese</keyword>
<dbReference type="PROSITE" id="PS00018">
    <property type="entry name" value="EF_HAND_1"/>
    <property type="match status" value="1"/>
</dbReference>
<dbReference type="InterPro" id="IPR029052">
    <property type="entry name" value="Metallo-depent_PP-like"/>
</dbReference>
<protein>
    <recommendedName>
        <fullName evidence="6">Serine/threonine-protein phosphatase</fullName>
        <ecNumber evidence="6">3.1.3.16</ecNumber>
    </recommendedName>
</protein>
<feature type="region of interest" description="Disordered" evidence="7">
    <location>
        <begin position="175"/>
        <end position="226"/>
    </location>
</feature>
<dbReference type="EMBL" id="HBIC01049518">
    <property type="protein sequence ID" value="CAE0296381.1"/>
    <property type="molecule type" value="Transcribed_RNA"/>
</dbReference>
<dbReference type="SUPFAM" id="SSF47473">
    <property type="entry name" value="EF-hand"/>
    <property type="match status" value="1"/>
</dbReference>
<evidence type="ECO:0000256" key="1">
    <source>
        <dbReference type="ARBA" id="ARBA00001936"/>
    </source>
</evidence>
<dbReference type="Pfam" id="PF13499">
    <property type="entry name" value="EF-hand_7"/>
    <property type="match status" value="1"/>
</dbReference>
<dbReference type="SUPFAM" id="SSF56300">
    <property type="entry name" value="Metallo-dependent phosphatases"/>
    <property type="match status" value="1"/>
</dbReference>
<evidence type="ECO:0000259" key="8">
    <source>
        <dbReference type="PROSITE" id="PS50222"/>
    </source>
</evidence>
<dbReference type="SMART" id="SM00156">
    <property type="entry name" value="PP2Ac"/>
    <property type="match status" value="1"/>
</dbReference>
<sequence length="1406" mass="153720">MGTCGSKNVKKTVATPKRLNKSKKDDDEMTQVDLERLLAEKLQREKQEDELTRLIYAEKAALREITSRLIVKRASCESLMDMLEPTELLDISLDDASFRAQKRYRRKVMRRSQCARKNEWLLYNNLDGIREPHMVHLAFFMQKVTATLARIEAAKSPKVLPLQLGNVGIAGIANRHATSTPPSSPATAAKVQRKGGRKVYQPDARESLLGDEEREGGDNLELPPDAAGTLATVSQQNKLEEEYRLSQLGKELLPPPLSSPQDGGANGTHNATFELQPPSPPPSLTGSPRSLPYSPYSPGSPSVGNGNSQYSILTGASLALRLGELISPEDEQQLTSVVQAGQGNDGDDDMFANVRSNKSHSLNHTVLMSPEEQEKYRQELLNLQVCIIAPQTSYDITSENLYDYDLPPGLVTMRVARTVLNLYRRGGRLTPKSVLKLLRLGYRSLHSRPNTTHVTVEPGDNLTVVGDLHGQLPDLLHILETAGLPSKTNKYIFNGDFVDRGSYGVEVMCSLLALHIALPDHVILNRGNHEDFAICTVYGFQLECCEKYGDVIFGLFVEIFQQLPLFAVVNKAVIVLHGGLFHTADTTLEELDKIDRSAFSLQDLPDGGDSLVPIPRDKNAEFLKQLVRDALWSDPADHEGLLDSVRGAGVSFGPDVTRQFLRANNLQFVVRSHECVKSGYDEPYSGKDKHLLCTIFSASDYGGSGNSAAFLMFHVPSAEEMAALTVNHATSGDMPLESESGRAILSSASNERTIEDILNGDDNNNYNGDDVSEVKYVVGTNLCYTVHFYYVAPTFFEDNKESALWESTHGSAADPTTEAATAANTAANTGGGGVVNSSGTHSPMGSTKNNTSEEEKEGPGADLRRRSSRSASLRGQLGARRGSVEDIGNFDILGPMPGTVKRSKSISSGAGLLASPLKDEEDDTHDDAPSFTVSDKDCVLIGSRMTLHEFILSRLKELQTEFEAVDKKNSGVVSKYQWVNVMREVMSLHIRWVALMQVLVLESHFRIYHGKKMIDYHEFLRSYQPVEDEETEIGETSELVNDEFTDLGGSAENASHLPPLLAVTKGGEVLELEHRADHSTSTVAATTTTTATVAAVSANANTEGPSHSNASSNKDDYIPDSAISPLSLDSTSPPYSANSTANGVAEVDTTAAESPRKRVSFAAAGSVGPAAESTTNNNNNNHSATADNTSSTNTSPQKTATSPRGRRASDSLLRSLDPPSPESPLTPSQMYFNHKISPGLMEVLYIDYKEVESAFQFFDRNKDGFISTSEFRAACKELNKHLPKGEKIKDVEAIIMLMDIEETGEIAFNSFFELFRLSEMKLNVGIDEEDTLMSSLHHSDQKDIIRHNSMHSISNYGNFGSGGPMSPNRLAFHGVEINVDSEFSPQLMEKLGRSESVNQPLDASNH</sequence>
<feature type="compositionally biased region" description="Low complexity" evidence="7">
    <location>
        <begin position="177"/>
        <end position="189"/>
    </location>
</feature>
<feature type="compositionally biased region" description="Basic and acidic residues" evidence="7">
    <location>
        <begin position="851"/>
        <end position="865"/>
    </location>
</feature>
<dbReference type="InterPro" id="IPR051134">
    <property type="entry name" value="PPP_phosphatase"/>
</dbReference>
<dbReference type="PROSITE" id="PS50222">
    <property type="entry name" value="EF_HAND_2"/>
    <property type="match status" value="2"/>
</dbReference>
<feature type="region of interest" description="Disordered" evidence="7">
    <location>
        <begin position="826"/>
        <end position="879"/>
    </location>
</feature>
<feature type="region of interest" description="Disordered" evidence="7">
    <location>
        <begin position="1"/>
        <end position="30"/>
    </location>
</feature>
<dbReference type="Pfam" id="PF00149">
    <property type="entry name" value="Metallophos"/>
    <property type="match status" value="1"/>
</dbReference>
<dbReference type="CDD" id="cd00051">
    <property type="entry name" value="EFh"/>
    <property type="match status" value="1"/>
</dbReference>
<evidence type="ECO:0000256" key="2">
    <source>
        <dbReference type="ARBA" id="ARBA00008294"/>
    </source>
</evidence>
<feature type="domain" description="EF-hand" evidence="8">
    <location>
        <begin position="953"/>
        <end position="988"/>
    </location>
</feature>
<proteinExistence type="inferred from homology"/>
<accession>A0A7S3HIJ5</accession>
<dbReference type="PANTHER" id="PTHR45668">
    <property type="entry name" value="SERINE/THREONINE-PROTEIN PHOSPHATASE 5-RELATED"/>
    <property type="match status" value="1"/>
</dbReference>
<dbReference type="InterPro" id="IPR004843">
    <property type="entry name" value="Calcineurin-like_PHP"/>
</dbReference>
<dbReference type="InterPro" id="IPR002048">
    <property type="entry name" value="EF_hand_dom"/>
</dbReference>
<dbReference type="InterPro" id="IPR018247">
    <property type="entry name" value="EF_Hand_1_Ca_BS"/>
</dbReference>
<dbReference type="PANTHER" id="PTHR45668:SF5">
    <property type="entry name" value="SERINE_THREONINE-PROTEIN PHOSPHATASE 5"/>
    <property type="match status" value="1"/>
</dbReference>
<name>A0A7S3HIJ5_9STRA</name>
<comment type="catalytic activity">
    <reaction evidence="6">
        <text>O-phospho-L-threonyl-[protein] + H2O = L-threonyl-[protein] + phosphate</text>
        <dbReference type="Rhea" id="RHEA:47004"/>
        <dbReference type="Rhea" id="RHEA-COMP:11060"/>
        <dbReference type="Rhea" id="RHEA-COMP:11605"/>
        <dbReference type="ChEBI" id="CHEBI:15377"/>
        <dbReference type="ChEBI" id="CHEBI:30013"/>
        <dbReference type="ChEBI" id="CHEBI:43474"/>
        <dbReference type="ChEBI" id="CHEBI:61977"/>
        <dbReference type="EC" id="3.1.3.16"/>
    </reaction>
</comment>
<reference evidence="9" key="1">
    <citation type="submission" date="2021-01" db="EMBL/GenBank/DDBJ databases">
        <authorList>
            <person name="Corre E."/>
            <person name="Pelletier E."/>
            <person name="Niang G."/>
            <person name="Scheremetjew M."/>
            <person name="Finn R."/>
            <person name="Kale V."/>
            <person name="Holt S."/>
            <person name="Cochrane G."/>
            <person name="Meng A."/>
            <person name="Brown T."/>
            <person name="Cohen L."/>
        </authorList>
    </citation>
    <scope>NUCLEOTIDE SEQUENCE</scope>
    <source>
        <strain evidence="9">CCAP 955/1</strain>
    </source>
</reference>
<feature type="compositionally biased region" description="Low complexity" evidence="7">
    <location>
        <begin position="1170"/>
        <end position="1195"/>
    </location>
</feature>
<comment type="cofactor">
    <cofactor evidence="1">
        <name>Mn(2+)</name>
        <dbReference type="ChEBI" id="CHEBI:29035"/>
    </cofactor>
</comment>
<dbReference type="PROSITE" id="PS00125">
    <property type="entry name" value="SER_THR_PHOSPHATASE"/>
    <property type="match status" value="1"/>
</dbReference>
<feature type="region of interest" description="Disordered" evidence="7">
    <location>
        <begin position="1098"/>
        <end position="1230"/>
    </location>
</feature>
<comment type="similarity">
    <text evidence="2 6">Belongs to the PPP phosphatase family.</text>
</comment>
<evidence type="ECO:0000256" key="7">
    <source>
        <dbReference type="SAM" id="MobiDB-lite"/>
    </source>
</evidence>
<feature type="compositionally biased region" description="Polar residues" evidence="7">
    <location>
        <begin position="1127"/>
        <end position="1142"/>
    </location>
</feature>
<keyword evidence="6" id="KW-0378">Hydrolase</keyword>
<dbReference type="GO" id="GO:0004722">
    <property type="term" value="F:protein serine/threonine phosphatase activity"/>
    <property type="evidence" value="ECO:0007669"/>
    <property type="project" value="UniProtKB-EC"/>
</dbReference>
<feature type="compositionally biased region" description="Low complexity" evidence="7">
    <location>
        <begin position="284"/>
        <end position="303"/>
    </location>
</feature>
<dbReference type="InterPro" id="IPR006186">
    <property type="entry name" value="Ser/Thr-sp_prot-phosphatase"/>
</dbReference>